<dbReference type="OrthoDB" id="9801375at2"/>
<dbReference type="SUPFAM" id="SSF52266">
    <property type="entry name" value="SGNH hydrolase"/>
    <property type="match status" value="1"/>
</dbReference>
<comment type="caution">
    <text evidence="2">The sequence shown here is derived from an EMBL/GenBank/DDBJ whole genome shotgun (WGS) entry which is preliminary data.</text>
</comment>
<dbReference type="AlphaFoldDB" id="W4N640"/>
<gene>
    <name evidence="2" type="ORF">BMOU_1412</name>
</gene>
<organism evidence="2 3">
    <name type="scientific">Bifidobacterium moukalabense DSM 27321</name>
    <dbReference type="NCBI Taxonomy" id="1435051"/>
    <lineage>
        <taxon>Bacteria</taxon>
        <taxon>Bacillati</taxon>
        <taxon>Actinomycetota</taxon>
        <taxon>Actinomycetes</taxon>
        <taxon>Bifidobacteriales</taxon>
        <taxon>Bifidobacteriaceae</taxon>
        <taxon>Bifidobacterium</taxon>
    </lineage>
</organism>
<dbReference type="Pfam" id="PF13472">
    <property type="entry name" value="Lipase_GDSL_2"/>
    <property type="match status" value="1"/>
</dbReference>
<reference evidence="2 3" key="1">
    <citation type="journal article" date="2014" name="Genome Announc.">
        <title>The Genome Sequence of Bifidobacterium moukalabense DSM 27321 Highlights the Close Phylogenetic Relatedness with the Bifidobacterium dentium Taxon.</title>
        <authorList>
            <person name="Lugli G.A."/>
            <person name="Duranti S."/>
            <person name="Milani C."/>
            <person name="Turroni F."/>
            <person name="Viappiani A."/>
            <person name="Mangifesta M."/>
            <person name="van Sinderen D."/>
            <person name="Ventura M."/>
        </authorList>
    </citation>
    <scope>NUCLEOTIDE SEQUENCE [LARGE SCALE GENOMIC DNA]</scope>
    <source>
        <strain evidence="2 3">DSM 27321</strain>
    </source>
</reference>
<dbReference type="InterPro" id="IPR052762">
    <property type="entry name" value="PCW_deacetylase/CE"/>
</dbReference>
<dbReference type="Gene3D" id="2.60.120.260">
    <property type="entry name" value="Galactose-binding domain-like"/>
    <property type="match status" value="1"/>
</dbReference>
<evidence type="ECO:0000313" key="2">
    <source>
        <dbReference type="EMBL" id="ETY70558.1"/>
    </source>
</evidence>
<dbReference type="InterPro" id="IPR036514">
    <property type="entry name" value="SGNH_hydro_sf"/>
</dbReference>
<dbReference type="EMBL" id="AZMV01000007">
    <property type="protein sequence ID" value="ETY70558.1"/>
    <property type="molecule type" value="Genomic_DNA"/>
</dbReference>
<dbReference type="PANTHER" id="PTHR37834">
    <property type="entry name" value="GDSL-LIKE LIPASE/ACYLHYDROLASE DOMAIN PROTEIN (AFU_ORTHOLOGUE AFUA_2G00620)"/>
    <property type="match status" value="1"/>
</dbReference>
<dbReference type="PANTHER" id="PTHR37834:SF2">
    <property type="entry name" value="ESTERASE, SGNH HYDROLASE-TYPE"/>
    <property type="match status" value="1"/>
</dbReference>
<evidence type="ECO:0000313" key="3">
    <source>
        <dbReference type="Proteomes" id="UP000019155"/>
    </source>
</evidence>
<evidence type="ECO:0000259" key="1">
    <source>
        <dbReference type="Pfam" id="PF13472"/>
    </source>
</evidence>
<accession>W4N640</accession>
<sequence length="378" mass="42048">MRTIPFDDPALRSMGRIDDDDPRAPVWVFPYTQVSFRCTGSRIRVKLRNHWNYGDILLGAIIDGLEVKVPVPIDTKHDGISMENGYPNRVPNASGAELAAITVDIAEHLPDIEHEVTIFKRQDGGMCHLEMLGIELDDDAAILPPADTRPTRRIEVYGDSVSCGERNEAVRYVGQADPEADLSGYSDSWHSYAAIAARALGAELHDVSQGGAPLLDGIGWFNAPHYLGMESMWDRIEYNPALGGSKPWDFARYTPHVVLVALGQNDAHPHDFMAADYAGETARRWRARYVDFVHALRARYPKALIVLATTILVHDPAWDRAIGEVCETVRGEGDTRVEHFLYSRNASGTYGHPRIPEDEEMAGELVAYLESFGPGLWE</sequence>
<dbReference type="RefSeq" id="WP_034877382.1">
    <property type="nucleotide sequence ID" value="NZ_AZMV01000007.1"/>
</dbReference>
<dbReference type="Proteomes" id="UP000019155">
    <property type="component" value="Unassembled WGS sequence"/>
</dbReference>
<keyword evidence="3" id="KW-1185">Reference proteome</keyword>
<protein>
    <submittedName>
        <fullName evidence="2">Acetyl esterase</fullName>
    </submittedName>
</protein>
<dbReference type="GeneID" id="97502204"/>
<dbReference type="STRING" id="1435051.BMOU_1412"/>
<dbReference type="Gene3D" id="3.40.50.1110">
    <property type="entry name" value="SGNH hydrolase"/>
    <property type="match status" value="1"/>
</dbReference>
<dbReference type="eggNOG" id="COG2755">
    <property type="taxonomic scope" value="Bacteria"/>
</dbReference>
<name>W4N640_9BIFI</name>
<feature type="domain" description="SGNH hydrolase-type esterase" evidence="1">
    <location>
        <begin position="157"/>
        <end position="320"/>
    </location>
</feature>
<dbReference type="InterPro" id="IPR013830">
    <property type="entry name" value="SGNH_hydro"/>
</dbReference>
<proteinExistence type="predicted"/>
<dbReference type="PATRIC" id="fig|1435051.3.peg.1389"/>